<dbReference type="PIRSF" id="PIRSF001365">
    <property type="entry name" value="DHDPS"/>
    <property type="match status" value="1"/>
</dbReference>
<name>Q02A61_SOLUE</name>
<dbReference type="HOGENOM" id="CLU_049343_0_1_0"/>
<accession>Q02A61</accession>
<gene>
    <name evidence="6" type="ordered locus">Acid_1067</name>
</gene>
<dbReference type="Gene3D" id="3.20.20.70">
    <property type="entry name" value="Aldolase class I"/>
    <property type="match status" value="1"/>
</dbReference>
<evidence type="ECO:0000256" key="2">
    <source>
        <dbReference type="ARBA" id="ARBA00023239"/>
    </source>
</evidence>
<dbReference type="GO" id="GO:0008840">
    <property type="term" value="F:4-hydroxy-tetrahydrodipicolinate synthase activity"/>
    <property type="evidence" value="ECO:0007669"/>
    <property type="project" value="TreeGrafter"/>
</dbReference>
<sequence length="297" mass="32524">MAPMKLQGIFPPITTPFDHKGDIYLSKIQHNVEKWNLTTLSGYVVMGSTGESVMVTPEEKYTVWELVAKHAAAEKLLIAGTGVESVRETVDLTNRAAAIGYRAAMVRTPHYYKNLINRTDAQILYFRAVADRAKIPLIIYNWPQTTGIDISVEAVNALSGHPNIIAIKESSGNLEKVMQMIREVEPGFQVLVGSAPTLWPSLLMGACGAILAYANAAPYSVIAIWEAYRTREEAAGLDWQSRIARAAALVTTKYGIPGLKHAMDLNGYYGGPPRLPLTVPSPAAKQEIEQAFRDLKG</sequence>
<dbReference type="EMBL" id="CP000473">
    <property type="protein sequence ID" value="ABJ82065.1"/>
    <property type="molecule type" value="Genomic_DNA"/>
</dbReference>
<evidence type="ECO:0000256" key="3">
    <source>
        <dbReference type="PIRNR" id="PIRNR001365"/>
    </source>
</evidence>
<protein>
    <submittedName>
        <fullName evidence="6">Dihydrodipicolinate synthetase</fullName>
    </submittedName>
</protein>
<comment type="similarity">
    <text evidence="1 3">Belongs to the DapA family.</text>
</comment>
<proteinExistence type="inferred from homology"/>
<feature type="binding site" evidence="5">
    <location>
        <position position="210"/>
    </location>
    <ligand>
        <name>pyruvate</name>
        <dbReference type="ChEBI" id="CHEBI:15361"/>
    </ligand>
</feature>
<organism evidence="6">
    <name type="scientific">Solibacter usitatus (strain Ellin6076)</name>
    <dbReference type="NCBI Taxonomy" id="234267"/>
    <lineage>
        <taxon>Bacteria</taxon>
        <taxon>Pseudomonadati</taxon>
        <taxon>Acidobacteriota</taxon>
        <taxon>Terriglobia</taxon>
        <taxon>Bryobacterales</taxon>
        <taxon>Solibacteraceae</taxon>
        <taxon>Candidatus Solibacter</taxon>
    </lineage>
</organism>
<dbReference type="AlphaFoldDB" id="Q02A61"/>
<feature type="active site" description="Schiff-base intermediate with substrate" evidence="4">
    <location>
        <position position="168"/>
    </location>
</feature>
<feature type="binding site" evidence="5">
    <location>
        <position position="49"/>
    </location>
    <ligand>
        <name>pyruvate</name>
        <dbReference type="ChEBI" id="CHEBI:15361"/>
    </ligand>
</feature>
<feature type="active site" description="Proton donor/acceptor" evidence="4">
    <location>
        <position position="140"/>
    </location>
</feature>
<dbReference type="Pfam" id="PF00701">
    <property type="entry name" value="DHDPS"/>
    <property type="match status" value="1"/>
</dbReference>
<dbReference type="PANTHER" id="PTHR12128:SF66">
    <property type="entry name" value="4-HYDROXY-2-OXOGLUTARATE ALDOLASE, MITOCHONDRIAL"/>
    <property type="match status" value="1"/>
</dbReference>
<dbReference type="InterPro" id="IPR013785">
    <property type="entry name" value="Aldolase_TIM"/>
</dbReference>
<evidence type="ECO:0000256" key="1">
    <source>
        <dbReference type="ARBA" id="ARBA00007592"/>
    </source>
</evidence>
<dbReference type="KEGG" id="sus:Acid_1067"/>
<dbReference type="PANTHER" id="PTHR12128">
    <property type="entry name" value="DIHYDRODIPICOLINATE SYNTHASE"/>
    <property type="match status" value="1"/>
</dbReference>
<evidence type="ECO:0000256" key="4">
    <source>
        <dbReference type="PIRSR" id="PIRSR001365-1"/>
    </source>
</evidence>
<dbReference type="eggNOG" id="COG0329">
    <property type="taxonomic scope" value="Bacteria"/>
</dbReference>
<dbReference type="SUPFAM" id="SSF51569">
    <property type="entry name" value="Aldolase"/>
    <property type="match status" value="1"/>
</dbReference>
<dbReference type="SMART" id="SM01130">
    <property type="entry name" value="DHDPS"/>
    <property type="match status" value="1"/>
</dbReference>
<dbReference type="InParanoid" id="Q02A61"/>
<reference evidence="6" key="1">
    <citation type="submission" date="2006-10" db="EMBL/GenBank/DDBJ databases">
        <title>Complete sequence of Solibacter usitatus Ellin6076.</title>
        <authorList>
            <consortium name="US DOE Joint Genome Institute"/>
            <person name="Copeland A."/>
            <person name="Lucas S."/>
            <person name="Lapidus A."/>
            <person name="Barry K."/>
            <person name="Detter J.C."/>
            <person name="Glavina del Rio T."/>
            <person name="Hammon N."/>
            <person name="Israni S."/>
            <person name="Dalin E."/>
            <person name="Tice H."/>
            <person name="Pitluck S."/>
            <person name="Thompson L.S."/>
            <person name="Brettin T."/>
            <person name="Bruce D."/>
            <person name="Han C."/>
            <person name="Tapia R."/>
            <person name="Gilna P."/>
            <person name="Schmutz J."/>
            <person name="Larimer F."/>
            <person name="Land M."/>
            <person name="Hauser L."/>
            <person name="Kyrpides N."/>
            <person name="Mikhailova N."/>
            <person name="Janssen P.H."/>
            <person name="Kuske C.R."/>
            <person name="Richardson P."/>
        </authorList>
    </citation>
    <scope>NUCLEOTIDE SEQUENCE</scope>
    <source>
        <strain evidence="6">Ellin6076</strain>
    </source>
</reference>
<evidence type="ECO:0000256" key="5">
    <source>
        <dbReference type="PIRSR" id="PIRSR001365-2"/>
    </source>
</evidence>
<dbReference type="STRING" id="234267.Acid_1067"/>
<evidence type="ECO:0000313" key="6">
    <source>
        <dbReference type="EMBL" id="ABJ82065.1"/>
    </source>
</evidence>
<dbReference type="InterPro" id="IPR002220">
    <property type="entry name" value="DapA-like"/>
</dbReference>
<keyword evidence="2 3" id="KW-0456">Lyase</keyword>
<dbReference type="CDD" id="cd00408">
    <property type="entry name" value="DHDPS-like"/>
    <property type="match status" value="1"/>
</dbReference>
<dbReference type="PRINTS" id="PR00146">
    <property type="entry name" value="DHPICSNTHASE"/>
</dbReference>